<sequence>MSAAGRDTLTVASIFTPSECMRHLESLECGKIHGKSLLNEAEGYHFDPNSLQDSPVRGPALKTTSDEIKPPCQSSTSSDSFKKHYITWLWIALGLALLALGVLTGFQVYSSLQKAEADRQSTQTSSIFAIDKNDTVTRMIKYEEQLNMLNRTIVRLETEQVKAASRLEARQARVFEDESLHLCTELLTAVEESFGGSHARTEFVCESQTGWQLDGCPATAQVLQARLGRFTSSADGPCAERGSPATWRLESCPSSLDLTTDVQRAIKQSKGEPVLDTPMQLVRSGALRTDPCPRSYKQLQIVYLCPQQSEATREQRCKTIVKQQASRRADAVTAPEA</sequence>
<reference evidence="3 4" key="1">
    <citation type="journal article" date="2014" name="Mol. Plant">
        <title>Chromosome Scale Genome Assembly and Transcriptome Profiling of Nannochloropsis gaditana in Nitrogen Depletion.</title>
        <authorList>
            <person name="Corteggiani Carpinelli E."/>
            <person name="Telatin A."/>
            <person name="Vitulo N."/>
            <person name="Forcato C."/>
            <person name="D'Angelo M."/>
            <person name="Schiavon R."/>
            <person name="Vezzi A."/>
            <person name="Giacometti G.M."/>
            <person name="Morosinotto T."/>
            <person name="Valle G."/>
        </authorList>
    </citation>
    <scope>NUCLEOTIDE SEQUENCE [LARGE SCALE GENOMIC DNA]</scope>
    <source>
        <strain evidence="3 4">B-31</strain>
    </source>
</reference>
<feature type="region of interest" description="Disordered" evidence="1">
    <location>
        <begin position="48"/>
        <end position="76"/>
    </location>
</feature>
<comment type="caution">
    <text evidence="3">The sequence shown here is derived from an EMBL/GenBank/DDBJ whole genome shotgun (WGS) entry which is preliminary data.</text>
</comment>
<feature type="transmembrane region" description="Helical" evidence="2">
    <location>
        <begin position="85"/>
        <end position="109"/>
    </location>
</feature>
<name>W7TEX2_9STRA</name>
<protein>
    <submittedName>
        <fullName evidence="3">Uncharacterized protein</fullName>
    </submittedName>
</protein>
<gene>
    <name evidence="3" type="ORF">Naga_100039g5</name>
</gene>
<accession>W7TEX2</accession>
<evidence type="ECO:0000256" key="1">
    <source>
        <dbReference type="SAM" id="MobiDB-lite"/>
    </source>
</evidence>
<keyword evidence="2" id="KW-0472">Membrane</keyword>
<evidence type="ECO:0000313" key="4">
    <source>
        <dbReference type="Proteomes" id="UP000019335"/>
    </source>
</evidence>
<dbReference type="EMBL" id="AZIL01002280">
    <property type="protein sequence ID" value="EWM22083.1"/>
    <property type="molecule type" value="Genomic_DNA"/>
</dbReference>
<proteinExistence type="predicted"/>
<keyword evidence="4" id="KW-1185">Reference proteome</keyword>
<evidence type="ECO:0000313" key="3">
    <source>
        <dbReference type="EMBL" id="EWM22083.1"/>
    </source>
</evidence>
<dbReference type="OrthoDB" id="10342997at2759"/>
<dbReference type="AlphaFoldDB" id="W7TEX2"/>
<organism evidence="3 4">
    <name type="scientific">Nannochloropsis gaditana</name>
    <dbReference type="NCBI Taxonomy" id="72520"/>
    <lineage>
        <taxon>Eukaryota</taxon>
        <taxon>Sar</taxon>
        <taxon>Stramenopiles</taxon>
        <taxon>Ochrophyta</taxon>
        <taxon>Eustigmatophyceae</taxon>
        <taxon>Eustigmatales</taxon>
        <taxon>Monodopsidaceae</taxon>
        <taxon>Nannochloropsis</taxon>
    </lineage>
</organism>
<evidence type="ECO:0000256" key="2">
    <source>
        <dbReference type="SAM" id="Phobius"/>
    </source>
</evidence>
<dbReference type="Proteomes" id="UP000019335">
    <property type="component" value="Unassembled WGS sequence"/>
</dbReference>
<keyword evidence="2" id="KW-1133">Transmembrane helix</keyword>
<keyword evidence="2" id="KW-0812">Transmembrane</keyword>